<proteinExistence type="inferred from homology"/>
<evidence type="ECO:0000259" key="6">
    <source>
        <dbReference type="Pfam" id="PF01609"/>
    </source>
</evidence>
<reference evidence="8 9" key="1">
    <citation type="submission" date="2016-10" db="EMBL/GenBank/DDBJ databases">
        <authorList>
            <person name="de Groot N.N."/>
        </authorList>
    </citation>
    <scope>NUCLEOTIDE SEQUENCE [LARGE SCALE GENOMIC DNA]</scope>
    <source>
        <strain evidence="8 9">DSM 378</strain>
    </source>
</reference>
<dbReference type="GO" id="GO:0003677">
    <property type="term" value="F:DNA binding"/>
    <property type="evidence" value="ECO:0007669"/>
    <property type="project" value="UniProtKB-KW"/>
</dbReference>
<dbReference type="AlphaFoldDB" id="A0A1H9T4W1"/>
<comment type="function">
    <text evidence="1">Involved in the transposition of the insertion sequence IS5.</text>
</comment>
<evidence type="ECO:0000256" key="5">
    <source>
        <dbReference type="ARBA" id="ARBA00023172"/>
    </source>
</evidence>
<dbReference type="InterPro" id="IPR008490">
    <property type="entry name" value="Transposase_InsH_N"/>
</dbReference>
<dbReference type="NCBIfam" id="NF033581">
    <property type="entry name" value="transpos_IS5_4"/>
    <property type="match status" value="1"/>
</dbReference>
<feature type="domain" description="Transposase IS4-like" evidence="6">
    <location>
        <begin position="81"/>
        <end position="257"/>
    </location>
</feature>
<evidence type="ECO:0000256" key="1">
    <source>
        <dbReference type="ARBA" id="ARBA00003544"/>
    </source>
</evidence>
<name>A0A1H9T4W1_9GAMM</name>
<protein>
    <submittedName>
        <fullName evidence="8">Transposase, IS5 family</fullName>
    </submittedName>
</protein>
<feature type="non-terminal residue" evidence="8">
    <location>
        <position position="1"/>
    </location>
</feature>
<feature type="domain" description="Transposase InsH N-terminal" evidence="7">
    <location>
        <begin position="1"/>
        <end position="55"/>
    </location>
</feature>
<evidence type="ECO:0000256" key="2">
    <source>
        <dbReference type="ARBA" id="ARBA00010075"/>
    </source>
</evidence>
<dbReference type="RefSeq" id="WP_090625611.1">
    <property type="nucleotide sequence ID" value="NZ_FOFJ01000128.1"/>
</dbReference>
<keyword evidence="5" id="KW-0233">DNA recombination</keyword>
<dbReference type="GO" id="GO:0006313">
    <property type="term" value="P:DNA transposition"/>
    <property type="evidence" value="ECO:0007669"/>
    <property type="project" value="InterPro"/>
</dbReference>
<dbReference type="InterPro" id="IPR002559">
    <property type="entry name" value="Transposase_11"/>
</dbReference>
<comment type="similarity">
    <text evidence="2">Belongs to the transposase 11 family.</text>
</comment>
<dbReference type="InterPro" id="IPR047959">
    <property type="entry name" value="Transpos_IS5"/>
</dbReference>
<dbReference type="Pfam" id="PF05598">
    <property type="entry name" value="DUF772"/>
    <property type="match status" value="1"/>
</dbReference>
<dbReference type="PANTHER" id="PTHR35604">
    <property type="entry name" value="TRANSPOSASE INSH FOR INSERTION SEQUENCE ELEMENT IS5A-RELATED"/>
    <property type="match status" value="1"/>
</dbReference>
<evidence type="ECO:0000313" key="9">
    <source>
        <dbReference type="Proteomes" id="UP000199267"/>
    </source>
</evidence>
<keyword evidence="3" id="KW-0815">Transposition</keyword>
<dbReference type="Proteomes" id="UP000199267">
    <property type="component" value="Unassembled WGS sequence"/>
</dbReference>
<evidence type="ECO:0000259" key="7">
    <source>
        <dbReference type="Pfam" id="PF05598"/>
    </source>
</evidence>
<evidence type="ECO:0000256" key="4">
    <source>
        <dbReference type="ARBA" id="ARBA00023125"/>
    </source>
</evidence>
<dbReference type="PANTHER" id="PTHR35604:SF2">
    <property type="entry name" value="TRANSPOSASE INSH FOR INSERTION SEQUENCE ELEMENT IS5A-RELATED"/>
    <property type="match status" value="1"/>
</dbReference>
<dbReference type="EMBL" id="FOFJ01000128">
    <property type="protein sequence ID" value="SER92262.1"/>
    <property type="molecule type" value="Genomic_DNA"/>
</dbReference>
<organism evidence="8 9">
    <name type="scientific">Azotobacter beijerinckii</name>
    <dbReference type="NCBI Taxonomy" id="170623"/>
    <lineage>
        <taxon>Bacteria</taxon>
        <taxon>Pseudomonadati</taxon>
        <taxon>Pseudomonadota</taxon>
        <taxon>Gammaproteobacteria</taxon>
        <taxon>Pseudomonadales</taxon>
        <taxon>Pseudomonadaceae</taxon>
        <taxon>Azotobacter</taxon>
    </lineage>
</organism>
<keyword evidence="4" id="KW-0238">DNA-binding</keyword>
<accession>A0A1H9T4W1</accession>
<evidence type="ECO:0000256" key="3">
    <source>
        <dbReference type="ARBA" id="ARBA00022578"/>
    </source>
</evidence>
<dbReference type="Pfam" id="PF01609">
    <property type="entry name" value="DDE_Tnp_1"/>
    <property type="match status" value="1"/>
</dbReference>
<evidence type="ECO:0000313" key="8">
    <source>
        <dbReference type="EMBL" id="SER92262.1"/>
    </source>
</evidence>
<dbReference type="GO" id="GO:0004803">
    <property type="term" value="F:transposase activity"/>
    <property type="evidence" value="ECO:0007669"/>
    <property type="project" value="InterPro"/>
</dbReference>
<gene>
    <name evidence="8" type="ORF">SAMN04244573_04586</name>
</gene>
<sequence>YPLAAMLRVHLMQNWFGYSDPAMEEALYETTLLRQFAGLGLERLPDETTILNFRRLLEKHALAAGMLEVINSYLGERGLSLRRGTLVDATLIHAPSSTKNKEGKRDPQMHSTKKGNQYYFGMKAHIGVDAESGLVHHIVGTTANVADVTQVDKVLHGEETLVSLDAAYVGVEKRPEHAGRKVVWQIAARRSTYQKHGKHSVLYRVKRRIEKAKAQVRAKVEYPFRVIKRQFGYVKVRFRGLTKNTAQLVTLFALSNLWMARKHLRVAGEVRP</sequence>